<dbReference type="EMBL" id="LGGO01000078">
    <property type="protein sequence ID" value="KUK76989.1"/>
    <property type="molecule type" value="Genomic_DNA"/>
</dbReference>
<feature type="non-terminal residue" evidence="2">
    <location>
        <position position="194"/>
    </location>
</feature>
<name>A0A117M041_9BACT</name>
<evidence type="ECO:0000256" key="1">
    <source>
        <dbReference type="SAM" id="Phobius"/>
    </source>
</evidence>
<comment type="caution">
    <text evidence="2">The sequence shown here is derived from an EMBL/GenBank/DDBJ whole genome shotgun (WGS) entry which is preliminary data.</text>
</comment>
<keyword evidence="1" id="KW-1133">Transmembrane helix</keyword>
<evidence type="ECO:0000313" key="2">
    <source>
        <dbReference type="EMBL" id="KUK76989.1"/>
    </source>
</evidence>
<proteinExistence type="predicted"/>
<sequence>MDKEKKESNKKALIKDNIKVIIGFLIAVLAVTNIFLVFELNRIYQSIEILNEENSQEDEINDTEDFKEHEVNDTEDRLECTLTVTNLNDIHPIEDCAESRLTIENLNLNKQEVTVTAIFTLINEDYFYSLRLSFNNQEVVSDFFTAKENENDLPSYIWTDDAINFFTISENGVPTLLAIHSRVAGQGQDEFLQV</sequence>
<organism evidence="2 3">
    <name type="scientific">candidate division WS6 bacterium 34_10</name>
    <dbReference type="NCBI Taxonomy" id="1641389"/>
    <lineage>
        <taxon>Bacteria</taxon>
        <taxon>Candidatus Dojkabacteria</taxon>
    </lineage>
</organism>
<feature type="transmembrane region" description="Helical" evidence="1">
    <location>
        <begin position="20"/>
        <end position="38"/>
    </location>
</feature>
<dbReference type="Proteomes" id="UP000053904">
    <property type="component" value="Unassembled WGS sequence"/>
</dbReference>
<protein>
    <submittedName>
        <fullName evidence="2">Uncharacterized protein</fullName>
    </submittedName>
</protein>
<accession>A0A117M041</accession>
<keyword evidence="1" id="KW-0472">Membrane</keyword>
<dbReference type="AlphaFoldDB" id="A0A117M041"/>
<gene>
    <name evidence="2" type="ORF">XD93_0610</name>
</gene>
<evidence type="ECO:0000313" key="3">
    <source>
        <dbReference type="Proteomes" id="UP000053904"/>
    </source>
</evidence>
<reference evidence="3" key="1">
    <citation type="journal article" date="2015" name="MBio">
        <title>Genome-Resolved Metagenomic Analysis Reveals Roles for Candidate Phyla and Other Microbial Community Members in Biogeochemical Transformations in Oil Reservoirs.</title>
        <authorList>
            <person name="Hu P."/>
            <person name="Tom L."/>
            <person name="Singh A."/>
            <person name="Thomas B.C."/>
            <person name="Baker B.J."/>
            <person name="Piceno Y.M."/>
            <person name="Andersen G.L."/>
            <person name="Banfield J.F."/>
        </authorList>
    </citation>
    <scope>NUCLEOTIDE SEQUENCE [LARGE SCALE GENOMIC DNA]</scope>
</reference>
<keyword evidence="1" id="KW-0812">Transmembrane</keyword>